<proteinExistence type="inferred from homology"/>
<keyword evidence="10" id="KW-0716">Sensory transduction</keyword>
<feature type="transmembrane region" description="Helical" evidence="11">
    <location>
        <begin position="226"/>
        <end position="251"/>
    </location>
</feature>
<accession>A0A9P0F9G9</accession>
<feature type="transmembrane region" description="Helical" evidence="11">
    <location>
        <begin position="59"/>
        <end position="79"/>
    </location>
</feature>
<dbReference type="SUPFAM" id="SSF81321">
    <property type="entry name" value="Family A G protein-coupled receptor-like"/>
    <property type="match status" value="1"/>
</dbReference>
<keyword evidence="9" id="KW-0807">Transducer</keyword>
<evidence type="ECO:0000256" key="1">
    <source>
        <dbReference type="ARBA" id="ARBA00004141"/>
    </source>
</evidence>
<dbReference type="GO" id="GO:0016020">
    <property type="term" value="C:membrane"/>
    <property type="evidence" value="ECO:0007669"/>
    <property type="project" value="UniProtKB-SubCell"/>
</dbReference>
<dbReference type="EMBL" id="OU963868">
    <property type="protein sequence ID" value="CAH0393761.1"/>
    <property type="molecule type" value="Genomic_DNA"/>
</dbReference>
<evidence type="ECO:0000313" key="14">
    <source>
        <dbReference type="Proteomes" id="UP001152759"/>
    </source>
</evidence>
<organism evidence="13 14">
    <name type="scientific">Bemisia tabaci</name>
    <name type="common">Sweetpotato whitefly</name>
    <name type="synonym">Aleurodes tabaci</name>
    <dbReference type="NCBI Taxonomy" id="7038"/>
    <lineage>
        <taxon>Eukaryota</taxon>
        <taxon>Metazoa</taxon>
        <taxon>Ecdysozoa</taxon>
        <taxon>Arthropoda</taxon>
        <taxon>Hexapoda</taxon>
        <taxon>Insecta</taxon>
        <taxon>Pterygota</taxon>
        <taxon>Neoptera</taxon>
        <taxon>Paraneoptera</taxon>
        <taxon>Hemiptera</taxon>
        <taxon>Sternorrhyncha</taxon>
        <taxon>Aleyrodoidea</taxon>
        <taxon>Aleyrodidae</taxon>
        <taxon>Aleyrodinae</taxon>
        <taxon>Bemisia</taxon>
    </lineage>
</organism>
<keyword evidence="7" id="KW-0675">Receptor</keyword>
<evidence type="ECO:0000256" key="9">
    <source>
        <dbReference type="ARBA" id="ARBA00023224"/>
    </source>
</evidence>
<evidence type="ECO:0000256" key="7">
    <source>
        <dbReference type="ARBA" id="ARBA00023170"/>
    </source>
</evidence>
<name>A0A9P0F9G9_BEMTA</name>
<feature type="transmembrane region" description="Helical" evidence="11">
    <location>
        <begin position="132"/>
        <end position="153"/>
    </location>
</feature>
<sequence length="323" mass="35679">MIIESFVVTNCVWNTSSDLKILFGVSSIFIGIIGGVLNGWLISSFVLRIKVATWTHLLLLQPVVSALTRMFLAGVPFSASSAFNGGWLFGDSCCQLYAFLRHFCDSLQVNSIAFLALERYLISVWPFVGKKLYLVGISGCWMVSLLLASLPLFGVGRYGCDFIGVACSLDWFSKTDLQYKYNIVSFFLIYVAPIFIVAGSLWRAFSHSGSVMFMGHFDEISFNKTAAALSAGTLLLWSPQILLVATALFQLGVVPDYLTIIAPVSVELSSLMPLIAFLLYEPRLRASLLGSPQHLLMSSSVARNRCYNRGIRLIPIPRAVEIR</sequence>
<dbReference type="AlphaFoldDB" id="A0A9P0F9G9"/>
<feature type="transmembrane region" description="Helical" evidence="11">
    <location>
        <begin position="183"/>
        <end position="205"/>
    </location>
</feature>
<dbReference type="GO" id="GO:0007601">
    <property type="term" value="P:visual perception"/>
    <property type="evidence" value="ECO:0007669"/>
    <property type="project" value="UniProtKB-KW"/>
</dbReference>
<comment type="similarity">
    <text evidence="2">Belongs to the G-protein coupled receptor 1 family.</text>
</comment>
<evidence type="ECO:0000313" key="13">
    <source>
        <dbReference type="EMBL" id="CAH0393761.1"/>
    </source>
</evidence>
<feature type="domain" description="G-protein coupled receptors family 1 profile" evidence="12">
    <location>
        <begin position="37"/>
        <end position="280"/>
    </location>
</feature>
<gene>
    <name evidence="13" type="ORF">BEMITA_LOCUS12124</name>
</gene>
<keyword evidence="8" id="KW-0325">Glycoprotein</keyword>
<evidence type="ECO:0000256" key="4">
    <source>
        <dbReference type="ARBA" id="ARBA00022989"/>
    </source>
</evidence>
<comment type="subcellular location">
    <subcellularLocation>
        <location evidence="1">Membrane</location>
        <topology evidence="1">Multi-pass membrane protein</topology>
    </subcellularLocation>
</comment>
<dbReference type="Proteomes" id="UP001152759">
    <property type="component" value="Chromosome 7"/>
</dbReference>
<keyword evidence="10" id="KW-0844">Vision</keyword>
<evidence type="ECO:0000256" key="11">
    <source>
        <dbReference type="SAM" id="Phobius"/>
    </source>
</evidence>
<dbReference type="PANTHER" id="PTHR24240">
    <property type="entry name" value="OPSIN"/>
    <property type="match status" value="1"/>
</dbReference>
<dbReference type="Pfam" id="PF00001">
    <property type="entry name" value="7tm_1"/>
    <property type="match status" value="1"/>
</dbReference>
<dbReference type="PROSITE" id="PS50262">
    <property type="entry name" value="G_PROTEIN_RECEP_F1_2"/>
    <property type="match status" value="1"/>
</dbReference>
<evidence type="ECO:0000256" key="2">
    <source>
        <dbReference type="ARBA" id="ARBA00010663"/>
    </source>
</evidence>
<evidence type="ECO:0000256" key="8">
    <source>
        <dbReference type="ARBA" id="ARBA00023180"/>
    </source>
</evidence>
<keyword evidence="5" id="KW-0297">G-protein coupled receptor</keyword>
<keyword evidence="3 11" id="KW-0812">Transmembrane</keyword>
<keyword evidence="4 11" id="KW-1133">Transmembrane helix</keyword>
<feature type="transmembrane region" description="Helical" evidence="11">
    <location>
        <begin position="257"/>
        <end position="280"/>
    </location>
</feature>
<dbReference type="InterPro" id="IPR017452">
    <property type="entry name" value="GPCR_Rhodpsn_7TM"/>
</dbReference>
<evidence type="ECO:0000256" key="5">
    <source>
        <dbReference type="ARBA" id="ARBA00023040"/>
    </source>
</evidence>
<dbReference type="KEGG" id="btab:109039739"/>
<dbReference type="InterPro" id="IPR050125">
    <property type="entry name" value="GPCR_opsins"/>
</dbReference>
<evidence type="ECO:0000259" key="12">
    <source>
        <dbReference type="PROSITE" id="PS50262"/>
    </source>
</evidence>
<keyword evidence="6 11" id="KW-0472">Membrane</keyword>
<keyword evidence="14" id="KW-1185">Reference proteome</keyword>
<evidence type="ECO:0000256" key="6">
    <source>
        <dbReference type="ARBA" id="ARBA00023136"/>
    </source>
</evidence>
<dbReference type="InterPro" id="IPR000276">
    <property type="entry name" value="GPCR_Rhodpsn"/>
</dbReference>
<protein>
    <recommendedName>
        <fullName evidence="12">G-protein coupled receptors family 1 profile domain-containing protein</fullName>
    </recommendedName>
</protein>
<evidence type="ECO:0000256" key="10">
    <source>
        <dbReference type="ARBA" id="ARBA00023305"/>
    </source>
</evidence>
<evidence type="ECO:0000256" key="3">
    <source>
        <dbReference type="ARBA" id="ARBA00022692"/>
    </source>
</evidence>
<dbReference type="GO" id="GO:0004930">
    <property type="term" value="F:G protein-coupled receptor activity"/>
    <property type="evidence" value="ECO:0007669"/>
    <property type="project" value="UniProtKB-KW"/>
</dbReference>
<feature type="transmembrane region" description="Helical" evidence="11">
    <location>
        <begin position="21"/>
        <end position="47"/>
    </location>
</feature>
<reference evidence="13" key="1">
    <citation type="submission" date="2021-12" db="EMBL/GenBank/DDBJ databases">
        <authorList>
            <person name="King R."/>
        </authorList>
    </citation>
    <scope>NUCLEOTIDE SEQUENCE</scope>
</reference>
<dbReference type="Gene3D" id="1.20.1070.10">
    <property type="entry name" value="Rhodopsin 7-helix transmembrane proteins"/>
    <property type="match status" value="1"/>
</dbReference>